<dbReference type="RefSeq" id="WP_229745378.1">
    <property type="nucleotide sequence ID" value="NZ_BMFV01000003.1"/>
</dbReference>
<dbReference type="AlphaFoldDB" id="A0A8J2ZST4"/>
<dbReference type="InterPro" id="IPR010349">
    <property type="entry name" value="Asparaginase_II"/>
</dbReference>
<evidence type="ECO:0000313" key="1">
    <source>
        <dbReference type="EMBL" id="GGH76380.1"/>
    </source>
</evidence>
<sequence length="341" mass="38039">MVKMNPIKVYRGQYLESTHDFHAAVVDKEGRLLYSYGNPERNTFARSSMKPFQAIPLIETGAAEHYNYGAREIAISCASHSGEDFHRETVQDVLDRIDLKVNDLQCGMHPPKNDEDYKALLRSGGDLTPLYSNCSGKHSGMLATAVHMHEDYKTYRDIDHPVQQRIIRAISEVCNTPIEAIDLGVDGCGVPVHRLPLKQTAYGYAQLAAGQSTTEPERSQTLQMIRDAMMAYPEMVAGTDCFDTDFMKMFPGKVVSKGGAEGVQCFGLVEEGLGFIIKCEDGNPRALSAITLKILEDLGFVSDELKATALYQKYRIPTVKNMRKDNIGDIEVDFELKKENE</sequence>
<gene>
    <name evidence="1" type="ORF">GCM10007096_06720</name>
</gene>
<evidence type="ECO:0000313" key="2">
    <source>
        <dbReference type="Proteomes" id="UP000656813"/>
    </source>
</evidence>
<dbReference type="Proteomes" id="UP000656813">
    <property type="component" value="Unassembled WGS sequence"/>
</dbReference>
<accession>A0A8J2ZST4</accession>
<dbReference type="PANTHER" id="PTHR42110">
    <property type="entry name" value="L-ASPARAGINASE, PUTATIVE (AFU_ORTHOLOGUE AFUA_3G11890)-RELATED"/>
    <property type="match status" value="1"/>
</dbReference>
<dbReference type="EMBL" id="BMFV01000003">
    <property type="protein sequence ID" value="GGH76380.1"/>
    <property type="molecule type" value="Genomic_DNA"/>
</dbReference>
<proteinExistence type="predicted"/>
<organism evidence="1 2">
    <name type="scientific">Pullulanibacillus pueri</name>
    <dbReference type="NCBI Taxonomy" id="1437324"/>
    <lineage>
        <taxon>Bacteria</taxon>
        <taxon>Bacillati</taxon>
        <taxon>Bacillota</taxon>
        <taxon>Bacilli</taxon>
        <taxon>Bacillales</taxon>
        <taxon>Sporolactobacillaceae</taxon>
        <taxon>Pullulanibacillus</taxon>
    </lineage>
</organism>
<keyword evidence="2" id="KW-1185">Reference proteome</keyword>
<reference evidence="1" key="1">
    <citation type="journal article" date="2014" name="Int. J. Syst. Evol. Microbiol.">
        <title>Complete genome sequence of Corynebacterium casei LMG S-19264T (=DSM 44701T), isolated from a smear-ripened cheese.</title>
        <authorList>
            <consortium name="US DOE Joint Genome Institute (JGI-PGF)"/>
            <person name="Walter F."/>
            <person name="Albersmeier A."/>
            <person name="Kalinowski J."/>
            <person name="Ruckert C."/>
        </authorList>
    </citation>
    <scope>NUCLEOTIDE SEQUENCE</scope>
    <source>
        <strain evidence="1">CGMCC 1.12777</strain>
    </source>
</reference>
<comment type="caution">
    <text evidence="1">The sequence shown here is derived from an EMBL/GenBank/DDBJ whole genome shotgun (WGS) entry which is preliminary data.</text>
</comment>
<reference evidence="1" key="2">
    <citation type="submission" date="2020-09" db="EMBL/GenBank/DDBJ databases">
        <authorList>
            <person name="Sun Q."/>
            <person name="Zhou Y."/>
        </authorList>
    </citation>
    <scope>NUCLEOTIDE SEQUENCE</scope>
    <source>
        <strain evidence="1">CGMCC 1.12777</strain>
    </source>
</reference>
<name>A0A8J2ZST4_9BACL</name>
<dbReference type="PANTHER" id="PTHR42110:SF1">
    <property type="entry name" value="L-ASPARAGINASE, PUTATIVE (AFU_ORTHOLOGUE AFUA_3G11890)-RELATED"/>
    <property type="match status" value="1"/>
</dbReference>
<dbReference type="Pfam" id="PF06089">
    <property type="entry name" value="Asparaginase_II"/>
    <property type="match status" value="1"/>
</dbReference>
<protein>
    <submittedName>
        <fullName evidence="1">Asparaginase</fullName>
    </submittedName>
</protein>